<dbReference type="GO" id="GO:0004519">
    <property type="term" value="F:endonuclease activity"/>
    <property type="evidence" value="ECO:0007669"/>
    <property type="project" value="UniProtKB-KW"/>
</dbReference>
<name>A0ABY5MDH1_9ACTN</name>
<keyword evidence="1" id="KW-0255">Endonuclease</keyword>
<keyword evidence="1" id="KW-0378">Hydrolase</keyword>
<keyword evidence="2" id="KW-1185">Reference proteome</keyword>
<sequence length="330" mass="36418">MTDGPFVVPQRSAQLLARGATQRELGGAAYERRAHGLLLPAGVDGDPVMMRVADAVGLLTTGCVLGGWASLRAQGNTWFEGLGIAGVARPALVHCLPGSQLRHRSAVQPFRGLLHPEEVIDFESFSLTTMARAAFDEMRMAVNLREAVVVLDLATSTTAGLPRTTVARVEQVISGHHKVRGLVQARDALTWGSTRAASPWETRTRLLAQRDADIEGLKVNVPIFSLGGRLLGIADLLDEEAGLVIESDGGHHRENRQHTEDNVREEDFERSGLVVVRVTALDHQQRWRTVGRIAAARRDALHATKREWTTSKPAWWWTWPPARRWDEPTR</sequence>
<gene>
    <name evidence="1" type="ORF">NQV15_07005</name>
</gene>
<reference evidence="1 2" key="1">
    <citation type="submission" date="2022-08" db="EMBL/GenBank/DDBJ databases">
        <title>novel species in genus Aeromicrobium.</title>
        <authorList>
            <person name="Ye L."/>
        </authorList>
    </citation>
    <scope>NUCLEOTIDE SEQUENCE [LARGE SCALE GENOMIC DNA]</scope>
    <source>
        <strain evidence="2">zg-Y1379</strain>
    </source>
</reference>
<protein>
    <submittedName>
        <fullName evidence="1">Endonuclease domain-containing protein</fullName>
    </submittedName>
</protein>
<accession>A0ABY5MDH1</accession>
<proteinExistence type="predicted"/>
<dbReference type="EMBL" id="CP102173">
    <property type="protein sequence ID" value="UUP15055.1"/>
    <property type="molecule type" value="Genomic_DNA"/>
</dbReference>
<evidence type="ECO:0000313" key="2">
    <source>
        <dbReference type="Proteomes" id="UP001316184"/>
    </source>
</evidence>
<dbReference type="Proteomes" id="UP001316184">
    <property type="component" value="Chromosome"/>
</dbReference>
<dbReference type="RefSeq" id="WP_232399107.1">
    <property type="nucleotide sequence ID" value="NZ_CP102173.1"/>
</dbReference>
<keyword evidence="1" id="KW-0540">Nuclease</keyword>
<evidence type="ECO:0000313" key="1">
    <source>
        <dbReference type="EMBL" id="UUP15055.1"/>
    </source>
</evidence>
<organism evidence="1 2">
    <name type="scientific">Aeromicrobium wangtongii</name>
    <dbReference type="NCBI Taxonomy" id="2969247"/>
    <lineage>
        <taxon>Bacteria</taxon>
        <taxon>Bacillati</taxon>
        <taxon>Actinomycetota</taxon>
        <taxon>Actinomycetes</taxon>
        <taxon>Propionibacteriales</taxon>
        <taxon>Nocardioidaceae</taxon>
        <taxon>Aeromicrobium</taxon>
    </lineage>
</organism>